<feature type="transmembrane region" description="Helical" evidence="1">
    <location>
        <begin position="43"/>
        <end position="62"/>
    </location>
</feature>
<keyword evidence="1" id="KW-0812">Transmembrane</keyword>
<dbReference type="RefSeq" id="WP_101359151.1">
    <property type="nucleotide sequence ID" value="NZ_NKXO01000029.1"/>
</dbReference>
<reference evidence="2 3" key="1">
    <citation type="submission" date="2017-06" db="EMBL/GenBank/DDBJ databases">
        <title>Raineya orbicola gen. nov., sp. nov. a slightly thermophilic bacterium of the phylum Bacteroidetes and the description of Raineyaceae fam. nov.</title>
        <authorList>
            <person name="Albuquerque L."/>
            <person name="Polonia A.R.M."/>
            <person name="Barroso C."/>
            <person name="Froufe H.J.C."/>
            <person name="Lage O."/>
            <person name="Lobo-Da-Cunha A."/>
            <person name="Egas C."/>
            <person name="Da Costa M.S."/>
        </authorList>
    </citation>
    <scope>NUCLEOTIDE SEQUENCE [LARGE SCALE GENOMIC DNA]</scope>
    <source>
        <strain evidence="2 3">SPSPC-11</strain>
    </source>
</reference>
<keyword evidence="1" id="KW-1133">Transmembrane helix</keyword>
<evidence type="ECO:0000256" key="1">
    <source>
        <dbReference type="SAM" id="Phobius"/>
    </source>
</evidence>
<dbReference type="AlphaFoldDB" id="A0A2N3IC25"/>
<protein>
    <recommendedName>
        <fullName evidence="4">DUF3311 domain-containing protein</fullName>
    </recommendedName>
</protein>
<name>A0A2N3IC25_9BACT</name>
<organism evidence="2 3">
    <name type="scientific">Raineya orbicola</name>
    <dbReference type="NCBI Taxonomy" id="2016530"/>
    <lineage>
        <taxon>Bacteria</taxon>
        <taxon>Pseudomonadati</taxon>
        <taxon>Bacteroidota</taxon>
        <taxon>Cytophagia</taxon>
        <taxon>Cytophagales</taxon>
        <taxon>Raineyaceae</taxon>
        <taxon>Raineya</taxon>
    </lineage>
</organism>
<comment type="caution">
    <text evidence="2">The sequence shown here is derived from an EMBL/GenBank/DDBJ whole genome shotgun (WGS) entry which is preliminary data.</text>
</comment>
<proteinExistence type="predicted"/>
<evidence type="ECO:0000313" key="3">
    <source>
        <dbReference type="Proteomes" id="UP000233387"/>
    </source>
</evidence>
<keyword evidence="1" id="KW-0472">Membrane</keyword>
<accession>A0A2N3IC25</accession>
<sequence>MAKTLKKTGQQLLLVFFLGLVLLNFPILSAFNQPILWNGFPPAFVYIFIVWFLMIVALRLILKK</sequence>
<feature type="transmembrane region" description="Helical" evidence="1">
    <location>
        <begin position="12"/>
        <end position="31"/>
    </location>
</feature>
<evidence type="ECO:0000313" key="2">
    <source>
        <dbReference type="EMBL" id="PKQ67866.1"/>
    </source>
</evidence>
<evidence type="ECO:0008006" key="4">
    <source>
        <dbReference type="Google" id="ProtNLM"/>
    </source>
</evidence>
<dbReference type="EMBL" id="NKXO01000029">
    <property type="protein sequence ID" value="PKQ67866.1"/>
    <property type="molecule type" value="Genomic_DNA"/>
</dbReference>
<gene>
    <name evidence="2" type="ORF">Rain11_1884</name>
</gene>
<dbReference type="Proteomes" id="UP000233387">
    <property type="component" value="Unassembled WGS sequence"/>
</dbReference>
<keyword evidence="3" id="KW-1185">Reference proteome</keyword>